<name>A0ABV9K9G7_9PORP</name>
<dbReference type="SUPFAM" id="SSF56935">
    <property type="entry name" value="Porins"/>
    <property type="match status" value="1"/>
</dbReference>
<gene>
    <name evidence="1" type="ORF">ACFO3G_08640</name>
</gene>
<evidence type="ECO:0000313" key="1">
    <source>
        <dbReference type="EMBL" id="MFC4666659.1"/>
    </source>
</evidence>
<accession>A0ABV9K9G7</accession>
<protein>
    <submittedName>
        <fullName evidence="1">Outer membrane beta-barrel protein</fullName>
    </submittedName>
</protein>
<evidence type="ECO:0000313" key="2">
    <source>
        <dbReference type="Proteomes" id="UP001596020"/>
    </source>
</evidence>
<dbReference type="Proteomes" id="UP001596020">
    <property type="component" value="Unassembled WGS sequence"/>
</dbReference>
<comment type="caution">
    <text evidence="1">The sequence shown here is derived from an EMBL/GenBank/DDBJ whole genome shotgun (WGS) entry which is preliminary data.</text>
</comment>
<dbReference type="RefSeq" id="WP_380079946.1">
    <property type="nucleotide sequence ID" value="NZ_JBHSGO010000212.1"/>
</dbReference>
<sequence>MIPCGRDALQNNKIKDQSYQAKIGANYTLDSHNSFGAYYQFDCNTQRENTSFVSDVTAEGKGYDRLETHVRHRSLPSPSHQVNLYYVGSIGKLDMDFNADCFKRNSQSDAIYSERNCDHESRDLNTENNVNNDLYAAKLTLSYPIGPGVFSAGGEYTYTHRQDDYINKEEIVPSSYSKFKESNIAPFVGYDCQIEDRVSFRWDFVMNVCSTIIIKMVYMLMIRAVFLGTYSPTYLLVPGLERSKRV</sequence>
<keyword evidence="2" id="KW-1185">Reference proteome</keyword>
<organism evidence="1 2">
    <name type="scientific">Falsiporphyromonas endometrii</name>
    <dbReference type="NCBI Taxonomy" id="1387297"/>
    <lineage>
        <taxon>Bacteria</taxon>
        <taxon>Pseudomonadati</taxon>
        <taxon>Bacteroidota</taxon>
        <taxon>Bacteroidia</taxon>
        <taxon>Bacteroidales</taxon>
        <taxon>Porphyromonadaceae</taxon>
        <taxon>Falsiporphyromonas</taxon>
    </lineage>
</organism>
<dbReference type="EMBL" id="JBHSGO010000212">
    <property type="protein sequence ID" value="MFC4666659.1"/>
    <property type="molecule type" value="Genomic_DNA"/>
</dbReference>
<reference evidence="2" key="1">
    <citation type="journal article" date="2019" name="Int. J. Syst. Evol. Microbiol.">
        <title>The Global Catalogue of Microorganisms (GCM) 10K type strain sequencing project: providing services to taxonomists for standard genome sequencing and annotation.</title>
        <authorList>
            <consortium name="The Broad Institute Genomics Platform"/>
            <consortium name="The Broad Institute Genome Sequencing Center for Infectious Disease"/>
            <person name="Wu L."/>
            <person name="Ma J."/>
        </authorList>
    </citation>
    <scope>NUCLEOTIDE SEQUENCE [LARGE SCALE GENOMIC DNA]</scope>
    <source>
        <strain evidence="2">CGMCC 4.7357</strain>
    </source>
</reference>
<proteinExistence type="predicted"/>